<accession>A0A0F6QZI8</accession>
<proteinExistence type="predicted"/>
<evidence type="ECO:0000313" key="2">
    <source>
        <dbReference type="Proteomes" id="UP000033457"/>
    </source>
</evidence>
<keyword evidence="2" id="KW-1185">Reference proteome</keyword>
<dbReference type="EMBL" id="CP011312">
    <property type="protein sequence ID" value="AKE41192.1"/>
    <property type="molecule type" value="Genomic_DNA"/>
</dbReference>
<dbReference type="AlphaFoldDB" id="A0A0F6QZI8"/>
<dbReference type="OrthoDB" id="4219687at2"/>
<gene>
    <name evidence="1" type="ORF">UL82_05080</name>
</gene>
<protein>
    <submittedName>
        <fullName evidence="1">Uncharacterized protein</fullName>
    </submittedName>
</protein>
<evidence type="ECO:0000313" key="1">
    <source>
        <dbReference type="EMBL" id="AKE41192.1"/>
    </source>
</evidence>
<organism evidence="1 2">
    <name type="scientific">Corynebacterium kutscheri</name>
    <dbReference type="NCBI Taxonomy" id="35755"/>
    <lineage>
        <taxon>Bacteria</taxon>
        <taxon>Bacillati</taxon>
        <taxon>Actinomycetota</taxon>
        <taxon>Actinomycetes</taxon>
        <taxon>Mycobacteriales</taxon>
        <taxon>Corynebacteriaceae</taxon>
        <taxon>Corynebacterium</taxon>
    </lineage>
</organism>
<sequence>MTAHTTKRNPTCQWCGTEFLATSRGRPRKFCSHACRQRAYEQRNAVTGTNISPDAVIMHPEKAVQFHDSLFELRCAAEDIATAVAENADPAEINKLCSELVNLARRIEKIR</sequence>
<reference evidence="1 2" key="1">
    <citation type="journal article" date="2015" name="Genome Announc.">
        <title>Complete Genome Sequence of Corynebacterium kutscheri DSM 20755, a Corynebacterial Type Strain with Remarkably Low G+C Content of Chromosomal DNA.</title>
        <authorList>
            <person name="Ruckert C."/>
            <person name="Albersmeier A."/>
            <person name="Winkler A."/>
            <person name="Tauch A."/>
        </authorList>
    </citation>
    <scope>NUCLEOTIDE SEQUENCE [LARGE SCALE GENOMIC DNA]</scope>
    <source>
        <strain evidence="1 2">DSM 20755</strain>
    </source>
</reference>
<name>A0A0F6QZI8_9CORY</name>
<dbReference type="KEGG" id="cku:UL82_05080"/>
<dbReference type="Proteomes" id="UP000033457">
    <property type="component" value="Chromosome"/>
</dbReference>
<dbReference type="RefSeq" id="WP_046439348.1">
    <property type="nucleotide sequence ID" value="NZ_CP011312.1"/>
</dbReference>
<dbReference type="STRING" id="35755.UL82_05080"/>
<dbReference type="HOGENOM" id="CLU_143964_0_0_11"/>